<dbReference type="PANTHER" id="PTHR12838">
    <property type="entry name" value="U3 SMALL NUCLEOLAR RNA-ASSOCIATED PROTEIN 11"/>
    <property type="match status" value="1"/>
</dbReference>
<evidence type="ECO:0000256" key="6">
    <source>
        <dbReference type="PIRNR" id="PIRNR015952"/>
    </source>
</evidence>
<protein>
    <recommendedName>
        <fullName evidence="6">U3 small nucleolar RNA-associated protein 11</fullName>
        <shortName evidence="6">U3 snoRNA-associated protein 11</shortName>
    </recommendedName>
</protein>
<sequence length="287" mass="33048">MSSMRNAVQRRNHKERGQVQGREKWGLLEKHKDYSLRAKDYNAKKAQLKRLEEKAKDRNPDEFAFGMMGDKNRTQGRHGRGAGTGRDSAAARGLSHEAIKLLKTQDKGYLRTVGERLRREIERLERDIELQNGLKKSLGEKGGDKDESEDDDGFDDDFDDFDFGAPVQPKPNRTVFADDRQDQLAMKRQRLQKDQSPSDDEDQPTKARKTPKELEAERKALVEARRARKTRKRAVEARSNKLTALRKQHSEIQAAEQELDLQRAKMGNSVGGTNKDGIKWKIRERKR</sequence>
<dbReference type="InterPro" id="IPR007144">
    <property type="entry name" value="SSU_processome_Utp11"/>
</dbReference>
<comment type="subunit">
    <text evidence="6">Component of the ribosomal small subunit (SSU) processome.</text>
</comment>
<dbReference type="AlphaFoldDB" id="A0A9W4HEG0"/>
<dbReference type="GO" id="GO:0032040">
    <property type="term" value="C:small-subunit processome"/>
    <property type="evidence" value="ECO:0007669"/>
    <property type="project" value="UniProtKB-UniRule"/>
</dbReference>
<reference evidence="8" key="1">
    <citation type="submission" date="2021-07" db="EMBL/GenBank/DDBJ databases">
        <authorList>
            <person name="Branca A.L. A."/>
        </authorList>
    </citation>
    <scope>NUCLEOTIDE SEQUENCE</scope>
</reference>
<feature type="region of interest" description="Disordered" evidence="7">
    <location>
        <begin position="50"/>
        <end position="91"/>
    </location>
</feature>
<evidence type="ECO:0000313" key="8">
    <source>
        <dbReference type="EMBL" id="CAG7987646.1"/>
    </source>
</evidence>
<feature type="compositionally biased region" description="Basic and acidic residues" evidence="7">
    <location>
        <begin position="15"/>
        <end position="24"/>
    </location>
</feature>
<feature type="region of interest" description="Disordered" evidence="7">
    <location>
        <begin position="122"/>
        <end position="216"/>
    </location>
</feature>
<evidence type="ECO:0000256" key="3">
    <source>
        <dbReference type="ARBA" id="ARBA00008105"/>
    </source>
</evidence>
<evidence type="ECO:0000256" key="1">
    <source>
        <dbReference type="ARBA" id="ARBA00004099"/>
    </source>
</evidence>
<dbReference type="OrthoDB" id="29058at2759"/>
<feature type="region of interest" description="Disordered" evidence="7">
    <location>
        <begin position="264"/>
        <end position="287"/>
    </location>
</feature>
<comment type="function">
    <text evidence="1 6">Involved in nucleolar processing of pre-18S ribosomal RNA.</text>
</comment>
<evidence type="ECO:0000256" key="7">
    <source>
        <dbReference type="SAM" id="MobiDB-lite"/>
    </source>
</evidence>
<evidence type="ECO:0000256" key="5">
    <source>
        <dbReference type="ARBA" id="ARBA00023242"/>
    </source>
</evidence>
<accession>A0A9W4HEG0</accession>
<dbReference type="EMBL" id="CAJVOS010000011">
    <property type="protein sequence ID" value="CAG7987646.1"/>
    <property type="molecule type" value="Genomic_DNA"/>
</dbReference>
<comment type="caution">
    <text evidence="8">The sequence shown here is derived from an EMBL/GenBank/DDBJ whole genome shotgun (WGS) entry which is preliminary data.</text>
</comment>
<evidence type="ECO:0000256" key="2">
    <source>
        <dbReference type="ARBA" id="ARBA00004604"/>
    </source>
</evidence>
<proteinExistence type="inferred from homology"/>
<dbReference type="Proteomes" id="UP001153618">
    <property type="component" value="Unassembled WGS sequence"/>
</dbReference>
<feature type="compositionally biased region" description="Acidic residues" evidence="7">
    <location>
        <begin position="146"/>
        <end position="162"/>
    </location>
</feature>
<dbReference type="PANTHER" id="PTHR12838:SF0">
    <property type="entry name" value="U3 SMALL NUCLEOLAR RNA-ASSOCIATED PROTEIN 11-RELATED"/>
    <property type="match status" value="1"/>
</dbReference>
<comment type="similarity">
    <text evidence="3 6">Belongs to the UTP11 family.</text>
</comment>
<dbReference type="PIRSF" id="PIRSF015952">
    <property type="entry name" value="U3snoRNP11"/>
    <property type="match status" value="1"/>
</dbReference>
<keyword evidence="9" id="KW-1185">Reference proteome</keyword>
<dbReference type="GO" id="GO:0006364">
    <property type="term" value="P:rRNA processing"/>
    <property type="evidence" value="ECO:0007669"/>
    <property type="project" value="UniProtKB-UniRule"/>
</dbReference>
<evidence type="ECO:0000256" key="4">
    <source>
        <dbReference type="ARBA" id="ARBA00022552"/>
    </source>
</evidence>
<gene>
    <name evidence="8" type="ORF">POLS_LOCUS1484</name>
</gene>
<keyword evidence="4 6" id="KW-0698">rRNA processing</keyword>
<keyword evidence="5 6" id="KW-0539">Nucleus</keyword>
<organism evidence="8 9">
    <name type="scientific">Penicillium olsonii</name>
    <dbReference type="NCBI Taxonomy" id="99116"/>
    <lineage>
        <taxon>Eukaryota</taxon>
        <taxon>Fungi</taxon>
        <taxon>Dikarya</taxon>
        <taxon>Ascomycota</taxon>
        <taxon>Pezizomycotina</taxon>
        <taxon>Eurotiomycetes</taxon>
        <taxon>Eurotiomycetidae</taxon>
        <taxon>Eurotiales</taxon>
        <taxon>Aspergillaceae</taxon>
        <taxon>Penicillium</taxon>
    </lineage>
</organism>
<feature type="region of interest" description="Disordered" evidence="7">
    <location>
        <begin position="1"/>
        <end position="24"/>
    </location>
</feature>
<name>A0A9W4HEG0_PENOL</name>
<feature type="compositionally biased region" description="Basic and acidic residues" evidence="7">
    <location>
        <begin position="50"/>
        <end position="61"/>
    </location>
</feature>
<evidence type="ECO:0000313" key="9">
    <source>
        <dbReference type="Proteomes" id="UP001153618"/>
    </source>
</evidence>
<comment type="subcellular location">
    <subcellularLocation>
        <location evidence="2 6">Nucleus</location>
        <location evidence="2 6">Nucleolus</location>
    </subcellularLocation>
</comment>
<dbReference type="Pfam" id="PF03998">
    <property type="entry name" value="Utp11"/>
    <property type="match status" value="1"/>
</dbReference>